<keyword evidence="1" id="KW-0808">Transferase</keyword>
<dbReference type="PROSITE" id="PS50206">
    <property type="entry name" value="RHODANESE_3"/>
    <property type="match status" value="1"/>
</dbReference>
<keyword evidence="6" id="KW-1185">Reference proteome</keyword>
<dbReference type="Proteomes" id="UP001499933">
    <property type="component" value="Unassembled WGS sequence"/>
</dbReference>
<dbReference type="PROSITE" id="PS00380">
    <property type="entry name" value="RHODANESE_1"/>
    <property type="match status" value="1"/>
</dbReference>
<keyword evidence="2" id="KW-0677">Repeat</keyword>
<dbReference type="SUPFAM" id="SSF52821">
    <property type="entry name" value="Rhodanese/Cell cycle control phosphatase"/>
    <property type="match status" value="1"/>
</dbReference>
<dbReference type="Pfam" id="PF00581">
    <property type="entry name" value="Rhodanese"/>
    <property type="match status" value="1"/>
</dbReference>
<feature type="compositionally biased region" description="Low complexity" evidence="3">
    <location>
        <begin position="97"/>
        <end position="113"/>
    </location>
</feature>
<dbReference type="InterPro" id="IPR036873">
    <property type="entry name" value="Rhodanese-like_dom_sf"/>
</dbReference>
<evidence type="ECO:0000256" key="3">
    <source>
        <dbReference type="SAM" id="MobiDB-lite"/>
    </source>
</evidence>
<proteinExistence type="predicted"/>
<feature type="domain" description="Rhodanese" evidence="4">
    <location>
        <begin position="17"/>
        <end position="102"/>
    </location>
</feature>
<dbReference type="InterPro" id="IPR001307">
    <property type="entry name" value="Thiosulphate_STrfase_CS"/>
</dbReference>
<evidence type="ECO:0000313" key="5">
    <source>
        <dbReference type="EMBL" id="GAA1960385.1"/>
    </source>
</evidence>
<name>A0ABP5CA78_9MICO</name>
<evidence type="ECO:0000313" key="6">
    <source>
        <dbReference type="Proteomes" id="UP001499933"/>
    </source>
</evidence>
<dbReference type="RefSeq" id="WP_425561266.1">
    <property type="nucleotide sequence ID" value="NZ_BAAAOG010000004.1"/>
</dbReference>
<gene>
    <name evidence="5" type="ORF">GCM10009776_23780</name>
</gene>
<dbReference type="InterPro" id="IPR001763">
    <property type="entry name" value="Rhodanese-like_dom"/>
</dbReference>
<dbReference type="CDD" id="cd01448">
    <property type="entry name" value="TST_Repeat_1"/>
    <property type="match status" value="1"/>
</dbReference>
<feature type="region of interest" description="Disordered" evidence="3">
    <location>
        <begin position="96"/>
        <end position="123"/>
    </location>
</feature>
<evidence type="ECO:0000256" key="2">
    <source>
        <dbReference type="ARBA" id="ARBA00022737"/>
    </source>
</evidence>
<dbReference type="PANTHER" id="PTHR11364:SF27">
    <property type="entry name" value="SULFURTRANSFERASE"/>
    <property type="match status" value="1"/>
</dbReference>
<dbReference type="PANTHER" id="PTHR11364">
    <property type="entry name" value="THIOSULFATE SULFERTANSFERASE"/>
    <property type="match status" value="1"/>
</dbReference>
<organism evidence="5 6">
    <name type="scientific">Microbacterium deminutum</name>
    <dbReference type="NCBI Taxonomy" id="344164"/>
    <lineage>
        <taxon>Bacteria</taxon>
        <taxon>Bacillati</taxon>
        <taxon>Actinomycetota</taxon>
        <taxon>Actinomycetes</taxon>
        <taxon>Micrococcales</taxon>
        <taxon>Microbacteriaceae</taxon>
        <taxon>Microbacterium</taxon>
    </lineage>
</organism>
<sequence length="123" mass="13300">MSDVLISPDELARRIGGGDPVRILDVRWRLDRPDGRPEYLDGHIPGAVYVDLDNELAEHGAPADGRHPLPSLERLQTAARRWGLDDGDAVVVYDDLSSSARSTSGRATNSTRSARGDGSTLPI</sequence>
<evidence type="ECO:0000256" key="1">
    <source>
        <dbReference type="ARBA" id="ARBA00022679"/>
    </source>
</evidence>
<evidence type="ECO:0000259" key="4">
    <source>
        <dbReference type="PROSITE" id="PS50206"/>
    </source>
</evidence>
<reference evidence="6" key="1">
    <citation type="journal article" date="2019" name="Int. J. Syst. Evol. Microbiol.">
        <title>The Global Catalogue of Microorganisms (GCM) 10K type strain sequencing project: providing services to taxonomists for standard genome sequencing and annotation.</title>
        <authorList>
            <consortium name="The Broad Institute Genomics Platform"/>
            <consortium name="The Broad Institute Genome Sequencing Center for Infectious Disease"/>
            <person name="Wu L."/>
            <person name="Ma J."/>
        </authorList>
    </citation>
    <scope>NUCLEOTIDE SEQUENCE [LARGE SCALE GENOMIC DNA]</scope>
    <source>
        <strain evidence="6">JCM 14901</strain>
    </source>
</reference>
<dbReference type="Gene3D" id="3.40.250.10">
    <property type="entry name" value="Rhodanese-like domain"/>
    <property type="match status" value="1"/>
</dbReference>
<dbReference type="InterPro" id="IPR045078">
    <property type="entry name" value="TST/MPST-like"/>
</dbReference>
<comment type="caution">
    <text evidence="5">The sequence shown here is derived from an EMBL/GenBank/DDBJ whole genome shotgun (WGS) entry which is preliminary data.</text>
</comment>
<dbReference type="SMART" id="SM00450">
    <property type="entry name" value="RHOD"/>
    <property type="match status" value="1"/>
</dbReference>
<protein>
    <recommendedName>
        <fullName evidence="4">Rhodanese domain-containing protein</fullName>
    </recommendedName>
</protein>
<accession>A0ABP5CA78</accession>
<dbReference type="EMBL" id="BAAAOG010000004">
    <property type="protein sequence ID" value="GAA1960385.1"/>
    <property type="molecule type" value="Genomic_DNA"/>
</dbReference>